<gene>
    <name evidence="2" type="ORF">V1477_006655</name>
</gene>
<reference evidence="2 3" key="1">
    <citation type="journal article" date="2024" name="Ann. Entomol. Soc. Am.">
        <title>Genomic analyses of the southern and eastern yellowjacket wasps (Hymenoptera: Vespidae) reveal evolutionary signatures of social life.</title>
        <authorList>
            <person name="Catto M.A."/>
            <person name="Caine P.B."/>
            <person name="Orr S.E."/>
            <person name="Hunt B.G."/>
            <person name="Goodisman M.A.D."/>
        </authorList>
    </citation>
    <scope>NUCLEOTIDE SEQUENCE [LARGE SCALE GENOMIC DNA]</scope>
    <source>
        <strain evidence="2">232</strain>
        <tissue evidence="2">Head and thorax</tissue>
    </source>
</reference>
<accession>A0ABD2CJG5</accession>
<protein>
    <submittedName>
        <fullName evidence="2">Uncharacterized protein</fullName>
    </submittedName>
</protein>
<comment type="caution">
    <text evidence="2">The sequence shown here is derived from an EMBL/GenBank/DDBJ whole genome shotgun (WGS) entry which is preliminary data.</text>
</comment>
<sequence length="222" mass="25018">MTPAKSLNIFLSYVLFKPLFLGSYCSDLDEKNGRRGRDESFPMTPVTSIVTVSEKEIVKEEFFFLCSNYAVITRLLLDQSGRKNVGRVPGALSNIPGAVALGAIVSEKKIVKEKFFFALFRSNRYNSVTVGTIWTKKICEQRVRRALSNGPGPVALGATFSEKKIVKEEFFFRAPRTLLNDPGSVALDAIVTEKKLLKKIFFLFPLNRYHTAPICPIWTKRI</sequence>
<proteinExistence type="predicted"/>
<keyword evidence="3" id="KW-1185">Reference proteome</keyword>
<evidence type="ECO:0000313" key="3">
    <source>
        <dbReference type="Proteomes" id="UP001607303"/>
    </source>
</evidence>
<dbReference type="Proteomes" id="UP001607303">
    <property type="component" value="Unassembled WGS sequence"/>
</dbReference>
<dbReference type="AlphaFoldDB" id="A0ABD2CJG5"/>
<evidence type="ECO:0000313" key="2">
    <source>
        <dbReference type="EMBL" id="KAL2745238.1"/>
    </source>
</evidence>
<keyword evidence="1" id="KW-0732">Signal</keyword>
<dbReference type="EMBL" id="JAYRBN010000046">
    <property type="protein sequence ID" value="KAL2745238.1"/>
    <property type="molecule type" value="Genomic_DNA"/>
</dbReference>
<name>A0ABD2CJG5_VESMC</name>
<evidence type="ECO:0000256" key="1">
    <source>
        <dbReference type="SAM" id="SignalP"/>
    </source>
</evidence>
<feature type="chain" id="PRO_5044843755" evidence="1">
    <location>
        <begin position="26"/>
        <end position="222"/>
    </location>
</feature>
<organism evidence="2 3">
    <name type="scientific">Vespula maculifrons</name>
    <name type="common">Eastern yellow jacket</name>
    <name type="synonym">Wasp</name>
    <dbReference type="NCBI Taxonomy" id="7453"/>
    <lineage>
        <taxon>Eukaryota</taxon>
        <taxon>Metazoa</taxon>
        <taxon>Ecdysozoa</taxon>
        <taxon>Arthropoda</taxon>
        <taxon>Hexapoda</taxon>
        <taxon>Insecta</taxon>
        <taxon>Pterygota</taxon>
        <taxon>Neoptera</taxon>
        <taxon>Endopterygota</taxon>
        <taxon>Hymenoptera</taxon>
        <taxon>Apocrita</taxon>
        <taxon>Aculeata</taxon>
        <taxon>Vespoidea</taxon>
        <taxon>Vespidae</taxon>
        <taxon>Vespinae</taxon>
        <taxon>Vespula</taxon>
    </lineage>
</organism>
<feature type="signal peptide" evidence="1">
    <location>
        <begin position="1"/>
        <end position="25"/>
    </location>
</feature>